<dbReference type="Proteomes" id="UP000494216">
    <property type="component" value="Unassembled WGS sequence"/>
</dbReference>
<sequence length="110" mass="13134">MTRNEKKILKTAINTVTHHNKNIWWELKREIFDHGFQPHYYWQSEFENIAHRVINKLSDADKQLLFAEWKNAKPPRTVKSDEEILNAYTQLIIEEVVSRASVAANRTENW</sequence>
<dbReference type="EMBL" id="CADCXN010000086">
    <property type="protein sequence ID" value="CAA9891998.1"/>
    <property type="molecule type" value="Genomic_DNA"/>
</dbReference>
<proteinExistence type="predicted"/>
<dbReference type="AlphaFoldDB" id="A0A8S0XTU3"/>
<evidence type="ECO:0000313" key="1">
    <source>
        <dbReference type="EMBL" id="CAA9891998.1"/>
    </source>
</evidence>
<keyword evidence="2" id="KW-1185">Reference proteome</keyword>
<dbReference type="RefSeq" id="WP_174626801.1">
    <property type="nucleotide sequence ID" value="NZ_CADCXN010000086.1"/>
</dbReference>
<evidence type="ECO:0000313" key="2">
    <source>
        <dbReference type="Proteomes" id="UP000494216"/>
    </source>
</evidence>
<gene>
    <name evidence="1" type="ORF">METHB2_550017</name>
</gene>
<comment type="caution">
    <text evidence="1">The sequence shown here is derived from an EMBL/GenBank/DDBJ whole genome shotgun (WGS) entry which is preliminary data.</text>
</comment>
<reference evidence="1 2" key="1">
    <citation type="submission" date="2020-02" db="EMBL/GenBank/DDBJ databases">
        <authorList>
            <person name="Hogendoorn C."/>
        </authorList>
    </citation>
    <scope>NUCLEOTIDE SEQUENCE [LARGE SCALE GENOMIC DNA]</scope>
    <source>
        <strain evidence="1">METHB21</strain>
    </source>
</reference>
<accession>A0A8S0XTU3</accession>
<protein>
    <submittedName>
        <fullName evidence="1">Uncharacterized protein</fullName>
    </submittedName>
</protein>
<name>A0A8S0XTU3_9GAMM</name>
<organism evidence="1 2">
    <name type="scientific">Candidatus Methylobacter favarea</name>
    <dbReference type="NCBI Taxonomy" id="2707345"/>
    <lineage>
        <taxon>Bacteria</taxon>
        <taxon>Pseudomonadati</taxon>
        <taxon>Pseudomonadota</taxon>
        <taxon>Gammaproteobacteria</taxon>
        <taxon>Methylococcales</taxon>
        <taxon>Methylococcaceae</taxon>
        <taxon>Methylobacter</taxon>
    </lineage>
</organism>